<organism evidence="4 5">
    <name type="scientific">Ceratobasidium theobromae</name>
    <dbReference type="NCBI Taxonomy" id="1582974"/>
    <lineage>
        <taxon>Eukaryota</taxon>
        <taxon>Fungi</taxon>
        <taxon>Dikarya</taxon>
        <taxon>Basidiomycota</taxon>
        <taxon>Agaricomycotina</taxon>
        <taxon>Agaricomycetes</taxon>
        <taxon>Cantharellales</taxon>
        <taxon>Ceratobasidiaceae</taxon>
        <taxon>Ceratobasidium</taxon>
    </lineage>
</organism>
<dbReference type="GO" id="GO:0006511">
    <property type="term" value="P:ubiquitin-dependent protein catabolic process"/>
    <property type="evidence" value="ECO:0007669"/>
    <property type="project" value="TreeGrafter"/>
</dbReference>
<evidence type="ECO:0000256" key="2">
    <source>
        <dbReference type="ARBA" id="ARBA00022942"/>
    </source>
</evidence>
<dbReference type="GO" id="GO:0008541">
    <property type="term" value="C:proteasome regulatory particle, lid subcomplex"/>
    <property type="evidence" value="ECO:0007669"/>
    <property type="project" value="TreeGrafter"/>
</dbReference>
<dbReference type="SUPFAM" id="SSF46785">
    <property type="entry name" value="Winged helix' DNA-binding domain"/>
    <property type="match status" value="1"/>
</dbReference>
<dbReference type="Pfam" id="PF01399">
    <property type="entry name" value="PCI"/>
    <property type="match status" value="1"/>
</dbReference>
<dbReference type="Pfam" id="PF22037">
    <property type="entry name" value="PSD13_N"/>
    <property type="match status" value="1"/>
</dbReference>
<proteinExistence type="inferred from homology"/>
<accession>A0A5N5QZL6</accession>
<keyword evidence="2 4" id="KW-0647">Proteasome</keyword>
<name>A0A5N5QZL6_9AGAM</name>
<keyword evidence="5" id="KW-1185">Reference proteome</keyword>
<protein>
    <submittedName>
        <fullName evidence="4">26S proteasome regulatory subunit RPN9</fullName>
    </submittedName>
</protein>
<feature type="domain" description="PCI" evidence="3">
    <location>
        <begin position="180"/>
        <end position="351"/>
    </location>
</feature>
<evidence type="ECO:0000313" key="4">
    <source>
        <dbReference type="EMBL" id="KAB5596286.1"/>
    </source>
</evidence>
<gene>
    <name evidence="4" type="ORF">CTheo_271</name>
</gene>
<reference evidence="4 5" key="1">
    <citation type="journal article" date="2019" name="Fungal Biol. Biotechnol.">
        <title>Draft genome sequence of fastidious pathogen Ceratobasidium theobromae, which causes vascular-streak dieback in Theobroma cacao.</title>
        <authorList>
            <person name="Ali S.S."/>
            <person name="Asman A."/>
            <person name="Shao J."/>
            <person name="Firmansyah A.P."/>
            <person name="Susilo A.W."/>
            <person name="Rosmana A."/>
            <person name="McMahon P."/>
            <person name="Junaid M."/>
            <person name="Guest D."/>
            <person name="Kheng T.Y."/>
            <person name="Meinhardt L.W."/>
            <person name="Bailey B.A."/>
        </authorList>
    </citation>
    <scope>NUCLEOTIDE SEQUENCE [LARGE SCALE GENOMIC DNA]</scope>
    <source>
        <strain evidence="4 5">CT2</strain>
    </source>
</reference>
<dbReference type="InterPro" id="IPR035298">
    <property type="entry name" value="PSMD13"/>
</dbReference>
<evidence type="ECO:0000313" key="5">
    <source>
        <dbReference type="Proteomes" id="UP000383932"/>
    </source>
</evidence>
<dbReference type="AlphaFoldDB" id="A0A5N5QZL6"/>
<dbReference type="GO" id="GO:0005829">
    <property type="term" value="C:cytosol"/>
    <property type="evidence" value="ECO:0007669"/>
    <property type="project" value="TreeGrafter"/>
</dbReference>
<dbReference type="InterPro" id="IPR000717">
    <property type="entry name" value="PCI_dom"/>
</dbReference>
<dbReference type="GO" id="GO:0005198">
    <property type="term" value="F:structural molecule activity"/>
    <property type="evidence" value="ECO:0007669"/>
    <property type="project" value="TreeGrafter"/>
</dbReference>
<dbReference type="PANTHER" id="PTHR10539:SF0">
    <property type="entry name" value="26S PROTEASOME NON-ATPASE REGULATORY SUBUNIT 13"/>
    <property type="match status" value="1"/>
</dbReference>
<dbReference type="InterPro" id="IPR054179">
    <property type="entry name" value="PSD13_N"/>
</dbReference>
<dbReference type="OrthoDB" id="1093at2759"/>
<comment type="similarity">
    <text evidence="1">Belongs to the proteasome subunit S11 family.</text>
</comment>
<sequence>MAAMQVDKLGVDSYLATAASSTPAELHPFFEKFRRQHERKLWHQLTMTLFEFLDHPQSGSFQVDLFTKFVRDFEDKMNQLKLVSMGVRVSTQLDDPNAILTFLTSLLERISKEKSREAWIMLVSSIAHTKLIFGDLAGTKTDMDECQKLLDDLDGVEPSVHAAYYEVAADYYKAKADYVPYYKNSLLYLACVDVERELTPDQRLIRAHDLSIAALLGETIYNFGELLQHPIMDSLTGTPQEWLKNLLNVFNEGNIGKFESIMPLFPQEPILEENHPFLRQKICLMALIESVFKRMGTGSAGKTMTFQTIAEETRLPQDEVEHLVMKALSLKLIQGTLDQVAGNATITWVQPRVLSRPQLAQLAARLDEWCSRIDALDSFVQQQTPELFSH</sequence>
<dbReference type="PANTHER" id="PTHR10539">
    <property type="entry name" value="26S PROTEASOME NON-ATPASE REGULATORY SUBUNIT 13"/>
    <property type="match status" value="1"/>
</dbReference>
<dbReference type="SMART" id="SM00088">
    <property type="entry name" value="PINT"/>
    <property type="match status" value="1"/>
</dbReference>
<evidence type="ECO:0000259" key="3">
    <source>
        <dbReference type="PROSITE" id="PS50250"/>
    </source>
</evidence>
<dbReference type="GO" id="GO:0005634">
    <property type="term" value="C:nucleus"/>
    <property type="evidence" value="ECO:0007669"/>
    <property type="project" value="TreeGrafter"/>
</dbReference>
<dbReference type="Proteomes" id="UP000383932">
    <property type="component" value="Unassembled WGS sequence"/>
</dbReference>
<dbReference type="InterPro" id="IPR036390">
    <property type="entry name" value="WH_DNA-bd_sf"/>
</dbReference>
<dbReference type="EMBL" id="SSOP01000002">
    <property type="protein sequence ID" value="KAB5596286.1"/>
    <property type="molecule type" value="Genomic_DNA"/>
</dbReference>
<dbReference type="PROSITE" id="PS50250">
    <property type="entry name" value="PCI"/>
    <property type="match status" value="1"/>
</dbReference>
<comment type="caution">
    <text evidence="4">The sequence shown here is derived from an EMBL/GenBank/DDBJ whole genome shotgun (WGS) entry which is preliminary data.</text>
</comment>
<evidence type="ECO:0000256" key="1">
    <source>
        <dbReference type="ARBA" id="ARBA00006207"/>
    </source>
</evidence>